<dbReference type="STRING" id="394503.Ccel_1871"/>
<gene>
    <name evidence="2" type="ordered locus">Ccel_1871</name>
</gene>
<evidence type="ECO:0000313" key="3">
    <source>
        <dbReference type="Proteomes" id="UP000001349"/>
    </source>
</evidence>
<dbReference type="Proteomes" id="UP000001349">
    <property type="component" value="Chromosome"/>
</dbReference>
<sequence length="149" mass="17364">MNLEHNDVVNFLIKAKKATYAGKGPELLPSRPQSHDLLYEEGHLKYIDTYIGGTAFSGEEAMWYQEIPFWSMNYCGRVIAEGFSGDFLKEALLNIPFEKPFRGPEKYKRDDLLYTSKVHGDFLWFFGMEEIYFHDVKVYECRFHGGSIK</sequence>
<dbReference type="InterPro" id="IPR043735">
    <property type="entry name" value="DUF5680"/>
</dbReference>
<reference evidence="2 3" key="1">
    <citation type="submission" date="2009-01" db="EMBL/GenBank/DDBJ databases">
        <title>Complete sequence of Clostridium cellulolyticum H10.</title>
        <authorList>
            <consortium name="US DOE Joint Genome Institute"/>
            <person name="Lucas S."/>
            <person name="Copeland A."/>
            <person name="Lapidus A."/>
            <person name="Glavina del Rio T."/>
            <person name="Dalin E."/>
            <person name="Tice H."/>
            <person name="Bruce D."/>
            <person name="Goodwin L."/>
            <person name="Pitluck S."/>
            <person name="Chertkov O."/>
            <person name="Saunders E."/>
            <person name="Brettin T."/>
            <person name="Detter J.C."/>
            <person name="Han C."/>
            <person name="Larimer F."/>
            <person name="Land M."/>
            <person name="Hauser L."/>
            <person name="Kyrpides N."/>
            <person name="Ivanova N."/>
            <person name="Zhou J."/>
            <person name="Richardson P."/>
        </authorList>
    </citation>
    <scope>NUCLEOTIDE SEQUENCE [LARGE SCALE GENOMIC DNA]</scope>
    <source>
        <strain evidence="3">ATCC 35319 / DSM 5812 / JCM 6584 / H10</strain>
    </source>
</reference>
<protein>
    <submittedName>
        <fullName evidence="2">Transcriptional regulator, XRE family</fullName>
    </submittedName>
</protein>
<dbReference type="Pfam" id="PF18931">
    <property type="entry name" value="DUF5680"/>
    <property type="match status" value="1"/>
</dbReference>
<name>B8I376_RUMCH</name>
<proteinExistence type="predicted"/>
<evidence type="ECO:0000259" key="1">
    <source>
        <dbReference type="Pfam" id="PF18931"/>
    </source>
</evidence>
<accession>B8I376</accession>
<dbReference type="EMBL" id="CP001348">
    <property type="protein sequence ID" value="ACL76219.1"/>
    <property type="molecule type" value="Genomic_DNA"/>
</dbReference>
<dbReference type="HOGENOM" id="CLU_106617_0_0_9"/>
<evidence type="ECO:0000313" key="2">
    <source>
        <dbReference type="EMBL" id="ACL76219.1"/>
    </source>
</evidence>
<dbReference type="eggNOG" id="ENOG5031H8I">
    <property type="taxonomic scope" value="Bacteria"/>
</dbReference>
<organism evidence="2 3">
    <name type="scientific">Ruminiclostridium cellulolyticum (strain ATCC 35319 / DSM 5812 / JCM 6584 / H10)</name>
    <name type="common">Clostridium cellulolyticum</name>
    <dbReference type="NCBI Taxonomy" id="394503"/>
    <lineage>
        <taxon>Bacteria</taxon>
        <taxon>Bacillati</taxon>
        <taxon>Bacillota</taxon>
        <taxon>Clostridia</taxon>
        <taxon>Eubacteriales</taxon>
        <taxon>Oscillospiraceae</taxon>
        <taxon>Ruminiclostridium</taxon>
    </lineage>
</organism>
<keyword evidence="3" id="KW-1185">Reference proteome</keyword>
<dbReference type="RefSeq" id="WP_015925324.1">
    <property type="nucleotide sequence ID" value="NC_011898.1"/>
</dbReference>
<dbReference type="KEGG" id="cce:Ccel_1871"/>
<feature type="domain" description="DUF5680" evidence="1">
    <location>
        <begin position="48"/>
        <end position="148"/>
    </location>
</feature>
<dbReference type="AlphaFoldDB" id="B8I376"/>
<dbReference type="OrthoDB" id="9801008at2"/>